<keyword evidence="2" id="KW-1185">Reference proteome</keyword>
<protein>
    <submittedName>
        <fullName evidence="1">Uncharacterized protein</fullName>
    </submittedName>
</protein>
<name>A0ACC2IWK8_9PEZI</name>
<gene>
    <name evidence="1" type="ORF">O1611_g10585</name>
</gene>
<reference evidence="1" key="1">
    <citation type="submission" date="2022-12" db="EMBL/GenBank/DDBJ databases">
        <title>Genome Sequence of Lasiodiplodia mahajangana.</title>
        <authorList>
            <person name="Buettner E."/>
        </authorList>
    </citation>
    <scope>NUCLEOTIDE SEQUENCE</scope>
    <source>
        <strain evidence="1">VT137</strain>
    </source>
</reference>
<proteinExistence type="predicted"/>
<organism evidence="1 2">
    <name type="scientific">Lasiodiplodia mahajangana</name>
    <dbReference type="NCBI Taxonomy" id="1108764"/>
    <lineage>
        <taxon>Eukaryota</taxon>
        <taxon>Fungi</taxon>
        <taxon>Dikarya</taxon>
        <taxon>Ascomycota</taxon>
        <taxon>Pezizomycotina</taxon>
        <taxon>Dothideomycetes</taxon>
        <taxon>Dothideomycetes incertae sedis</taxon>
        <taxon>Botryosphaeriales</taxon>
        <taxon>Botryosphaeriaceae</taxon>
        <taxon>Lasiodiplodia</taxon>
    </lineage>
</organism>
<dbReference type="EMBL" id="JAPUUL010004372">
    <property type="protein sequence ID" value="KAJ8119564.1"/>
    <property type="molecule type" value="Genomic_DNA"/>
</dbReference>
<dbReference type="Proteomes" id="UP001153332">
    <property type="component" value="Unassembled WGS sequence"/>
</dbReference>
<evidence type="ECO:0000313" key="1">
    <source>
        <dbReference type="EMBL" id="KAJ8119564.1"/>
    </source>
</evidence>
<accession>A0ACC2IWK8</accession>
<comment type="caution">
    <text evidence="1">The sequence shown here is derived from an EMBL/GenBank/DDBJ whole genome shotgun (WGS) entry which is preliminary data.</text>
</comment>
<sequence>MSLQRSALASVRSIRSAVVTRPPPVRLAATYPSPLTSLPPSRTLLVKPTWRASYSTASQPPPDSTTTSQAEDEMSEPTGLIAKSGIELLTFGTPNGYKISILLEELKEAYGKEYTWQSINIMKNTQKEPWFVAAGANGRIPMLPYAPVVPKNTKLLIFYKINT</sequence>
<evidence type="ECO:0000313" key="2">
    <source>
        <dbReference type="Proteomes" id="UP001153332"/>
    </source>
</evidence>